<evidence type="ECO:0000313" key="12">
    <source>
        <dbReference type="Proteomes" id="UP000068447"/>
    </source>
</evidence>
<dbReference type="SUPFAM" id="SSF56801">
    <property type="entry name" value="Acetyl-CoA synthetase-like"/>
    <property type="match status" value="1"/>
</dbReference>
<evidence type="ECO:0000259" key="9">
    <source>
        <dbReference type="Pfam" id="PF00501"/>
    </source>
</evidence>
<dbReference type="InterPro" id="IPR050237">
    <property type="entry name" value="ATP-dep_AMP-bd_enzyme"/>
</dbReference>
<evidence type="ECO:0000256" key="4">
    <source>
        <dbReference type="ARBA" id="ARBA00022598"/>
    </source>
</evidence>
<dbReference type="Proteomes" id="UP000068447">
    <property type="component" value="Chromosome"/>
</dbReference>
<comment type="pathway">
    <text evidence="2">Lipid metabolism; fatty acid beta-oxidation.</text>
</comment>
<dbReference type="Pfam" id="PF13193">
    <property type="entry name" value="AMP-binding_C"/>
    <property type="match status" value="1"/>
</dbReference>
<evidence type="ECO:0000256" key="1">
    <source>
        <dbReference type="ARBA" id="ARBA00004170"/>
    </source>
</evidence>
<dbReference type="AlphaFoldDB" id="A0A0U2RR96"/>
<dbReference type="PANTHER" id="PTHR43767">
    <property type="entry name" value="LONG-CHAIN-FATTY-ACID--COA LIGASE"/>
    <property type="match status" value="1"/>
</dbReference>
<protein>
    <recommendedName>
        <fullName evidence="7">Long-chain-fatty-acid--CoA ligase</fullName>
        <ecNumber evidence="6">6.2.1.3</ecNumber>
    </recommendedName>
    <alternativeName>
        <fullName evidence="8">Long-chain acyl-CoA synthetase</fullName>
    </alternativeName>
</protein>
<proteinExistence type="inferred from homology"/>
<dbReference type="RefSeq" id="WP_062483055.1">
    <property type="nucleotide sequence ID" value="NZ_CP013650.1"/>
</dbReference>
<dbReference type="GO" id="GO:0016020">
    <property type="term" value="C:membrane"/>
    <property type="evidence" value="ECO:0007669"/>
    <property type="project" value="UniProtKB-SubCell"/>
</dbReference>
<dbReference type="InterPro" id="IPR045851">
    <property type="entry name" value="AMP-bd_C_sf"/>
</dbReference>
<evidence type="ECO:0000256" key="3">
    <source>
        <dbReference type="ARBA" id="ARBA00006432"/>
    </source>
</evidence>
<dbReference type="EC" id="6.2.1.3" evidence="6"/>
<evidence type="ECO:0000313" key="11">
    <source>
        <dbReference type="EMBL" id="ALS99866.1"/>
    </source>
</evidence>
<dbReference type="OrthoDB" id="9803968at2"/>
<sequence length="522" mass="56721">MNHPDRTDPSVTDTLQSIFDQGCETFKQNVAFTCDKQNLTYPELEQSSKHFAAYLQTHTHLSPGDRIAIQLPNCIAYPIVAWGALRAGLVLVNINPLYTKSELAHIYKDSGAKALILLSSSVELVSSFVSETDISTLVCLSNVPPTHQPQSISAVDFQEALQQGSKCQFQPVSAKADDMALLQYTSGTTGLSKGAILTHRNLISAARGFWDATEIFEPGNETFVAPLPLYHVYAFVAHIVLGVAYGVTSVLITNPRDIKAFTAALEKVPFSLFVGINTLFSALCQDEQFKKLDFSGLKFTLSGGMALDLSIARRWQALTGCEINEGYGLTESSAGVIVNRGKQCRREGSVGKPVDGVEIKIVGDKGQSLGVGERGELHLKGNQVMQGYWQNPGATDAVLKDGWLATGDIAKVDEDGFVYIVDRIKDMLIVSGFNVYPAEIEHVVNLMDGVLECAVVGGKTQDSNQTVQLFVVLKDNTLDTGTILAHCQRNLAAYKVPKVIKVIDTLPKSPVGKILKRMLKPD</sequence>
<keyword evidence="4" id="KW-0436">Ligase</keyword>
<dbReference type="InterPro" id="IPR020845">
    <property type="entry name" value="AMP-binding_CS"/>
</dbReference>
<reference evidence="11 12" key="1">
    <citation type="submission" date="2015-12" db="EMBL/GenBank/DDBJ databases">
        <title>Complete genome of Lacimicrobium alkaliphilum KCTC 32984.</title>
        <authorList>
            <person name="Kim S.-G."/>
            <person name="Lee Y.-J."/>
        </authorList>
    </citation>
    <scope>NUCLEOTIDE SEQUENCE [LARGE SCALE GENOMIC DNA]</scope>
    <source>
        <strain evidence="11 12">YelD216</strain>
    </source>
</reference>
<dbReference type="Pfam" id="PF00501">
    <property type="entry name" value="AMP-binding"/>
    <property type="match status" value="1"/>
</dbReference>
<evidence type="ECO:0000259" key="10">
    <source>
        <dbReference type="Pfam" id="PF13193"/>
    </source>
</evidence>
<evidence type="ECO:0000256" key="2">
    <source>
        <dbReference type="ARBA" id="ARBA00005005"/>
    </source>
</evidence>
<gene>
    <name evidence="11" type="ORF">AT746_17415</name>
</gene>
<dbReference type="Gene3D" id="3.30.300.30">
    <property type="match status" value="1"/>
</dbReference>
<dbReference type="KEGG" id="lal:AT746_17415"/>
<dbReference type="Gene3D" id="3.40.50.12780">
    <property type="entry name" value="N-terminal domain of ligase-like"/>
    <property type="match status" value="1"/>
</dbReference>
<dbReference type="InterPro" id="IPR042099">
    <property type="entry name" value="ANL_N_sf"/>
</dbReference>
<dbReference type="FunFam" id="3.40.50.12780:FF:000003">
    <property type="entry name" value="Long-chain-fatty-acid--CoA ligase FadD"/>
    <property type="match status" value="1"/>
</dbReference>
<dbReference type="GO" id="GO:0004467">
    <property type="term" value="F:long-chain fatty acid-CoA ligase activity"/>
    <property type="evidence" value="ECO:0007669"/>
    <property type="project" value="UniProtKB-EC"/>
</dbReference>
<feature type="domain" description="AMP-binding enzyme C-terminal" evidence="10">
    <location>
        <begin position="439"/>
        <end position="513"/>
    </location>
</feature>
<keyword evidence="12" id="KW-1185">Reference proteome</keyword>
<dbReference type="PANTHER" id="PTHR43767:SF8">
    <property type="entry name" value="LONG-CHAIN-FATTY-ACID--COA LIGASE"/>
    <property type="match status" value="1"/>
</dbReference>
<evidence type="ECO:0000256" key="5">
    <source>
        <dbReference type="ARBA" id="ARBA00023136"/>
    </source>
</evidence>
<name>A0A0U2RR96_9ALTE</name>
<comment type="subcellular location">
    <subcellularLocation>
        <location evidence="1">Membrane</location>
        <topology evidence="1">Peripheral membrane protein</topology>
    </subcellularLocation>
</comment>
<evidence type="ECO:0000256" key="6">
    <source>
        <dbReference type="ARBA" id="ARBA00026121"/>
    </source>
</evidence>
<accession>A0A0U2RR96</accession>
<organism evidence="11 12">
    <name type="scientific">Lacimicrobium alkaliphilum</name>
    <dbReference type="NCBI Taxonomy" id="1526571"/>
    <lineage>
        <taxon>Bacteria</taxon>
        <taxon>Pseudomonadati</taxon>
        <taxon>Pseudomonadota</taxon>
        <taxon>Gammaproteobacteria</taxon>
        <taxon>Alteromonadales</taxon>
        <taxon>Alteromonadaceae</taxon>
        <taxon>Lacimicrobium</taxon>
    </lineage>
</organism>
<dbReference type="EMBL" id="CP013650">
    <property type="protein sequence ID" value="ALS99866.1"/>
    <property type="molecule type" value="Genomic_DNA"/>
</dbReference>
<dbReference type="InterPro" id="IPR000873">
    <property type="entry name" value="AMP-dep_synth/lig_dom"/>
</dbReference>
<dbReference type="CDD" id="cd05936">
    <property type="entry name" value="FC-FACS_FadD_like"/>
    <property type="match status" value="1"/>
</dbReference>
<keyword evidence="5" id="KW-0472">Membrane</keyword>
<dbReference type="InterPro" id="IPR025110">
    <property type="entry name" value="AMP-bd_C"/>
</dbReference>
<feature type="domain" description="AMP-dependent synthetase/ligase" evidence="9">
    <location>
        <begin position="19"/>
        <end position="389"/>
    </location>
</feature>
<evidence type="ECO:0000256" key="7">
    <source>
        <dbReference type="ARBA" id="ARBA00039545"/>
    </source>
</evidence>
<dbReference type="STRING" id="1526571.AT746_17415"/>
<evidence type="ECO:0000256" key="8">
    <source>
        <dbReference type="ARBA" id="ARBA00042773"/>
    </source>
</evidence>
<dbReference type="PROSITE" id="PS00455">
    <property type="entry name" value="AMP_BINDING"/>
    <property type="match status" value="1"/>
</dbReference>
<comment type="similarity">
    <text evidence="3">Belongs to the ATP-dependent AMP-binding enzyme family.</text>
</comment>